<proteinExistence type="inferred from homology"/>
<evidence type="ECO:0000256" key="6">
    <source>
        <dbReference type="SAM" id="MobiDB-lite"/>
    </source>
</evidence>
<evidence type="ECO:0000256" key="3">
    <source>
        <dbReference type="ARBA" id="ARBA00023204"/>
    </source>
</evidence>
<dbReference type="Pfam" id="PF00498">
    <property type="entry name" value="FHA"/>
    <property type="match status" value="1"/>
</dbReference>
<keyword evidence="9" id="KW-1185">Reference proteome</keyword>
<evidence type="ECO:0000256" key="4">
    <source>
        <dbReference type="ARBA" id="ARBA00023242"/>
    </source>
</evidence>
<comment type="subcellular location">
    <subcellularLocation>
        <location evidence="1">Nucleus</location>
    </subcellularLocation>
</comment>
<feature type="compositionally biased region" description="Polar residues" evidence="6">
    <location>
        <begin position="390"/>
        <end position="407"/>
    </location>
</feature>
<dbReference type="OrthoDB" id="552194at2759"/>
<keyword evidence="2" id="KW-0227">DNA damage</keyword>
<dbReference type="GO" id="GO:0000724">
    <property type="term" value="P:double-strand break repair via homologous recombination"/>
    <property type="evidence" value="ECO:0007669"/>
    <property type="project" value="TreeGrafter"/>
</dbReference>
<keyword evidence="4" id="KW-0539">Nucleus</keyword>
<dbReference type="GO" id="GO:0030870">
    <property type="term" value="C:Mre11 complex"/>
    <property type="evidence" value="ECO:0007669"/>
    <property type="project" value="InterPro"/>
</dbReference>
<dbReference type="GO" id="GO:0007095">
    <property type="term" value="P:mitotic G2 DNA damage checkpoint signaling"/>
    <property type="evidence" value="ECO:0007669"/>
    <property type="project" value="InterPro"/>
</dbReference>
<dbReference type="GO" id="GO:0003684">
    <property type="term" value="F:damaged DNA binding"/>
    <property type="evidence" value="ECO:0007669"/>
    <property type="project" value="TreeGrafter"/>
</dbReference>
<gene>
    <name evidence="8" type="ORF">EJ04DRAFT_547794</name>
</gene>
<comment type="caution">
    <text evidence="8">The sequence shown here is derived from an EMBL/GenBank/DDBJ whole genome shotgun (WGS) entry which is preliminary data.</text>
</comment>
<evidence type="ECO:0000256" key="2">
    <source>
        <dbReference type="ARBA" id="ARBA00022763"/>
    </source>
</evidence>
<dbReference type="InterPro" id="IPR040227">
    <property type="entry name" value="Nibrin-rel"/>
</dbReference>
<dbReference type="Gene3D" id="3.40.50.10980">
    <property type="entry name" value="Nibrin, BRCT2 domain"/>
    <property type="match status" value="1"/>
</dbReference>
<dbReference type="Pfam" id="PF16508">
    <property type="entry name" value="NIBRIN_BRCT_II"/>
    <property type="match status" value="1"/>
</dbReference>
<dbReference type="Proteomes" id="UP000799444">
    <property type="component" value="Unassembled WGS sequence"/>
</dbReference>
<accession>A0A9P4V9H5</accession>
<dbReference type="AlphaFoldDB" id="A0A9P4V9H5"/>
<comment type="similarity">
    <text evidence="5">Belongs to the Nibrin family.</text>
</comment>
<evidence type="ECO:0000313" key="9">
    <source>
        <dbReference type="Proteomes" id="UP000799444"/>
    </source>
</evidence>
<feature type="region of interest" description="Disordered" evidence="6">
    <location>
        <begin position="379"/>
        <end position="537"/>
    </location>
</feature>
<dbReference type="Gene3D" id="2.60.200.20">
    <property type="match status" value="1"/>
</dbReference>
<feature type="compositionally biased region" description="Basic residues" evidence="6">
    <location>
        <begin position="627"/>
        <end position="636"/>
    </location>
</feature>
<name>A0A9P4V9H5_9PLEO</name>
<evidence type="ECO:0000256" key="5">
    <source>
        <dbReference type="ARBA" id="ARBA00044757"/>
    </source>
</evidence>
<feature type="compositionally biased region" description="Basic and acidic residues" evidence="6">
    <location>
        <begin position="668"/>
        <end position="681"/>
    </location>
</feature>
<feature type="region of interest" description="Disordered" evidence="6">
    <location>
        <begin position="602"/>
        <end position="795"/>
    </location>
</feature>
<dbReference type="InterPro" id="IPR043014">
    <property type="entry name" value="Nibrin_BRCT2_sf"/>
</dbReference>
<feature type="domain" description="FHA" evidence="7">
    <location>
        <begin position="23"/>
        <end position="90"/>
    </location>
</feature>
<feature type="compositionally biased region" description="Acidic residues" evidence="6">
    <location>
        <begin position="714"/>
        <end position="725"/>
    </location>
</feature>
<protein>
    <recommendedName>
        <fullName evidence="7">FHA domain-containing protein</fullName>
    </recommendedName>
</protein>
<evidence type="ECO:0000259" key="7">
    <source>
        <dbReference type="PROSITE" id="PS50006"/>
    </source>
</evidence>
<feature type="compositionally biased region" description="Low complexity" evidence="6">
    <location>
        <begin position="503"/>
        <end position="513"/>
    </location>
</feature>
<dbReference type="InterPro" id="IPR000253">
    <property type="entry name" value="FHA_dom"/>
</dbReference>
<dbReference type="InterPro" id="IPR008984">
    <property type="entry name" value="SMAD_FHA_dom_sf"/>
</dbReference>
<dbReference type="PANTHER" id="PTHR12162">
    <property type="entry name" value="NIBRIN-RELATED"/>
    <property type="match status" value="1"/>
</dbReference>
<keyword evidence="3" id="KW-0234">DNA repair</keyword>
<dbReference type="EMBL" id="ML996097">
    <property type="protein sequence ID" value="KAF2741448.1"/>
    <property type="molecule type" value="Genomic_DNA"/>
</dbReference>
<dbReference type="InterPro" id="IPR032429">
    <property type="entry name" value="Nibrin_BRCT2"/>
</dbReference>
<dbReference type="PANTHER" id="PTHR12162:SF0">
    <property type="entry name" value="NIBRIN"/>
    <property type="match status" value="1"/>
</dbReference>
<organism evidence="8 9">
    <name type="scientific">Polyplosphaeria fusca</name>
    <dbReference type="NCBI Taxonomy" id="682080"/>
    <lineage>
        <taxon>Eukaryota</taxon>
        <taxon>Fungi</taxon>
        <taxon>Dikarya</taxon>
        <taxon>Ascomycota</taxon>
        <taxon>Pezizomycotina</taxon>
        <taxon>Dothideomycetes</taxon>
        <taxon>Pleosporomycetidae</taxon>
        <taxon>Pleosporales</taxon>
        <taxon>Tetraplosphaeriaceae</taxon>
        <taxon>Polyplosphaeria</taxon>
    </lineage>
</organism>
<evidence type="ECO:0000313" key="8">
    <source>
        <dbReference type="EMBL" id="KAF2741448.1"/>
    </source>
</evidence>
<dbReference type="PROSITE" id="PS50006">
    <property type="entry name" value="FHA_DOMAIN"/>
    <property type="match status" value="1"/>
</dbReference>
<evidence type="ECO:0000256" key="1">
    <source>
        <dbReference type="ARBA" id="ARBA00004123"/>
    </source>
</evidence>
<reference evidence="8" key="1">
    <citation type="journal article" date="2020" name="Stud. Mycol.">
        <title>101 Dothideomycetes genomes: a test case for predicting lifestyles and emergence of pathogens.</title>
        <authorList>
            <person name="Haridas S."/>
            <person name="Albert R."/>
            <person name="Binder M."/>
            <person name="Bloem J."/>
            <person name="Labutti K."/>
            <person name="Salamov A."/>
            <person name="Andreopoulos B."/>
            <person name="Baker S."/>
            <person name="Barry K."/>
            <person name="Bills G."/>
            <person name="Bluhm B."/>
            <person name="Cannon C."/>
            <person name="Castanera R."/>
            <person name="Culley D."/>
            <person name="Daum C."/>
            <person name="Ezra D."/>
            <person name="Gonzalez J."/>
            <person name="Henrissat B."/>
            <person name="Kuo A."/>
            <person name="Liang C."/>
            <person name="Lipzen A."/>
            <person name="Lutzoni F."/>
            <person name="Magnuson J."/>
            <person name="Mondo S."/>
            <person name="Nolan M."/>
            <person name="Ohm R."/>
            <person name="Pangilinan J."/>
            <person name="Park H.-J."/>
            <person name="Ramirez L."/>
            <person name="Alfaro M."/>
            <person name="Sun H."/>
            <person name="Tritt A."/>
            <person name="Yoshinaga Y."/>
            <person name="Zwiers L.-H."/>
            <person name="Turgeon B."/>
            <person name="Goodwin S."/>
            <person name="Spatafora J."/>
            <person name="Crous P."/>
            <person name="Grigoriev I."/>
        </authorList>
    </citation>
    <scope>NUCLEOTIDE SEQUENCE</scope>
    <source>
        <strain evidence="8">CBS 125425</strain>
    </source>
</reference>
<sequence>MWFLEHESLFEGKRMWLKPGSQHLYGRTKAREGDGGNSVFIDSKSVSRQHMMLKVAQVQSGDGTKLHTRSHVEITDLSGRSGTFVGDHKLLNKDGDGGKLTLDNKKTSYEIKLGNSYPPFTLKWQPMVFTYASKENKEGKIRTAKLHALDIKTTSDFVYGQTTHVVSQKRNLPKVLQGLVCGTHIATEEFLDRIVKVATSACDAETYSPSKLEQEFDTWWPNESGFVPPVGPEPVPRPEQMLRPDPSRSEIFSGLSFVFLDENQYNNLQGVITGGTGKALLYNVQPGTTTMDEYVDFVKSVAGGKKTSKADTGRLPVVTIRLASYPPDMEEWATNFVNGVDLTLNQRSILQNEFLDAIVTNDTSPLQKPPPEIEISSTALPESTDVAPSGSIQKSPPSLGATPSSTVEPAMKDEPSKTIPRKRPLRRGATASRFTAFDDFEPPPKSRKIASETPIEDIQESIPVQASDVDVESGFGTHSSRQHRPSPQESVEETDQMDKLFPAAAALRQARLASHGPSASVEPETQTNTTKAKSKGAQMLEKLQKNAKKADKEINVREQTRQRIVEAERQRQEDEERLRELLEDVEISSIRGLALIEDMEVRQRSSRSNVQPQASDERWNPEWNGRKNFKKFKRRGAERGPQAHKVIVTLEETPAKQGISFGNAFSVEDTHKPRSKEDERRLKRRQGRGAKDDDSELEPGFTRRPKNKQREVINVEDSELDEDVMEVTQPGKGTAGTERVEETQVGDTQIQQGRKRPSTSVAAGQPASKRRTAQRDDDSDAEETGFRLARRRRGG</sequence>
<feature type="compositionally biased region" description="Polar residues" evidence="6">
    <location>
        <begin position="745"/>
        <end position="762"/>
    </location>
</feature>
<dbReference type="SUPFAM" id="SSF49879">
    <property type="entry name" value="SMAD/FHA domain"/>
    <property type="match status" value="1"/>
</dbReference>